<reference evidence="1 2" key="1">
    <citation type="submission" date="2019-03" db="EMBL/GenBank/DDBJ databases">
        <title>Genomics of glacier-inhabiting Cryobacterium strains.</title>
        <authorList>
            <person name="Liu Q."/>
            <person name="Xin Y.-H."/>
        </authorList>
    </citation>
    <scope>NUCLEOTIDE SEQUENCE [LARGE SCALE GENOMIC DNA]</scope>
    <source>
        <strain evidence="1 2">Hh14</strain>
    </source>
</reference>
<dbReference type="Proteomes" id="UP000297447">
    <property type="component" value="Unassembled WGS sequence"/>
</dbReference>
<proteinExistence type="predicted"/>
<sequence length="181" mass="18022">MTGRRLAVEHGSGRRRRMFTGAPARILLTAALVALSLTAGPVAYSYWAGSGGGTGNGRAATTVPLTLSRGEAMTATLYPGGAALVVVTATNANLSPIYIGSLALQSSQGTDGFGIDSAHAAAGCASASFTFTRQTTGWTVPAATTNGSGTLPITVPGLNMAASASNACQGAEVIVFLKADS</sequence>
<dbReference type="OrthoDB" id="5149190at2"/>
<accession>A0A4R8ZX43</accession>
<keyword evidence="2" id="KW-1185">Reference proteome</keyword>
<dbReference type="RefSeq" id="WP_134520116.1">
    <property type="nucleotide sequence ID" value="NZ_SOHE01000056.1"/>
</dbReference>
<evidence type="ECO:0000313" key="2">
    <source>
        <dbReference type="Proteomes" id="UP000297447"/>
    </source>
</evidence>
<organism evidence="1 2">
    <name type="scientific">Cryobacterium frigoriphilum</name>
    <dbReference type="NCBI Taxonomy" id="1259150"/>
    <lineage>
        <taxon>Bacteria</taxon>
        <taxon>Bacillati</taxon>
        <taxon>Actinomycetota</taxon>
        <taxon>Actinomycetes</taxon>
        <taxon>Micrococcales</taxon>
        <taxon>Microbacteriaceae</taxon>
        <taxon>Cryobacterium</taxon>
    </lineage>
</organism>
<gene>
    <name evidence="1" type="ORF">E3T55_13645</name>
</gene>
<protein>
    <submittedName>
        <fullName evidence="1">Uncharacterized protein</fullName>
    </submittedName>
</protein>
<name>A0A4R8ZX43_9MICO</name>
<comment type="caution">
    <text evidence="1">The sequence shown here is derived from an EMBL/GenBank/DDBJ whole genome shotgun (WGS) entry which is preliminary data.</text>
</comment>
<dbReference type="EMBL" id="SOHE01000056">
    <property type="protein sequence ID" value="TFD48316.1"/>
    <property type="molecule type" value="Genomic_DNA"/>
</dbReference>
<evidence type="ECO:0000313" key="1">
    <source>
        <dbReference type="EMBL" id="TFD48316.1"/>
    </source>
</evidence>
<dbReference type="AlphaFoldDB" id="A0A4R8ZX43"/>